<dbReference type="AlphaFoldDB" id="A0A0E9UT04"/>
<dbReference type="EMBL" id="GBXM01039578">
    <property type="protein sequence ID" value="JAH68999.1"/>
    <property type="molecule type" value="Transcribed_RNA"/>
</dbReference>
<evidence type="ECO:0000313" key="1">
    <source>
        <dbReference type="EMBL" id="JAH68999.1"/>
    </source>
</evidence>
<proteinExistence type="predicted"/>
<reference evidence="1" key="2">
    <citation type="journal article" date="2015" name="Fish Shellfish Immunol.">
        <title>Early steps in the European eel (Anguilla anguilla)-Vibrio vulnificus interaction in the gills: Role of the RtxA13 toxin.</title>
        <authorList>
            <person name="Callol A."/>
            <person name="Pajuelo D."/>
            <person name="Ebbesson L."/>
            <person name="Teles M."/>
            <person name="MacKenzie S."/>
            <person name="Amaro C."/>
        </authorList>
    </citation>
    <scope>NUCLEOTIDE SEQUENCE</scope>
</reference>
<accession>A0A0E9UT04</accession>
<organism evidence="1">
    <name type="scientific">Anguilla anguilla</name>
    <name type="common">European freshwater eel</name>
    <name type="synonym">Muraena anguilla</name>
    <dbReference type="NCBI Taxonomy" id="7936"/>
    <lineage>
        <taxon>Eukaryota</taxon>
        <taxon>Metazoa</taxon>
        <taxon>Chordata</taxon>
        <taxon>Craniata</taxon>
        <taxon>Vertebrata</taxon>
        <taxon>Euteleostomi</taxon>
        <taxon>Actinopterygii</taxon>
        <taxon>Neopterygii</taxon>
        <taxon>Teleostei</taxon>
        <taxon>Anguilliformes</taxon>
        <taxon>Anguillidae</taxon>
        <taxon>Anguilla</taxon>
    </lineage>
</organism>
<reference evidence="1" key="1">
    <citation type="submission" date="2014-11" db="EMBL/GenBank/DDBJ databases">
        <authorList>
            <person name="Amaro Gonzalez C."/>
        </authorList>
    </citation>
    <scope>NUCLEOTIDE SEQUENCE</scope>
</reference>
<sequence>MDKFSATISDIAWSSVSLPFGFWSSAKFRLPTLVRLSQGKEISGKFTFLKGTFF</sequence>
<name>A0A0E9UT04_ANGAN</name>
<protein>
    <submittedName>
        <fullName evidence="1">Uncharacterized protein</fullName>
    </submittedName>
</protein>